<organism evidence="4">
    <name type="scientific">uncultured Truepera sp</name>
    <dbReference type="NCBI Taxonomy" id="543023"/>
    <lineage>
        <taxon>Bacteria</taxon>
        <taxon>Thermotogati</taxon>
        <taxon>Deinococcota</taxon>
        <taxon>Deinococci</taxon>
        <taxon>Trueperales</taxon>
        <taxon>Trueperaceae</taxon>
        <taxon>Truepera</taxon>
        <taxon>environmental samples</taxon>
    </lineage>
</organism>
<dbReference type="PANTHER" id="PTHR45138">
    <property type="entry name" value="REGULATORY COMPONENTS OF SENSORY TRANSDUCTION SYSTEM"/>
    <property type="match status" value="1"/>
</dbReference>
<accession>A0A6J4VSZ0</accession>
<protein>
    <recommendedName>
        <fullName evidence="3">GGDEF domain-containing protein</fullName>
    </recommendedName>
</protein>
<feature type="repeat" description="TPR" evidence="1">
    <location>
        <begin position="217"/>
        <end position="250"/>
    </location>
</feature>
<dbReference type="Gene3D" id="3.30.70.270">
    <property type="match status" value="1"/>
</dbReference>
<dbReference type="SMART" id="SM00267">
    <property type="entry name" value="GGDEF"/>
    <property type="match status" value="1"/>
</dbReference>
<gene>
    <name evidence="4" type="ORF">AVDCRST_MAG86-4026</name>
</gene>
<keyword evidence="1" id="KW-0802">TPR repeat</keyword>
<evidence type="ECO:0000259" key="3">
    <source>
        <dbReference type="PROSITE" id="PS50887"/>
    </source>
</evidence>
<dbReference type="PANTHER" id="PTHR45138:SF9">
    <property type="entry name" value="DIGUANYLATE CYCLASE DGCM-RELATED"/>
    <property type="match status" value="1"/>
</dbReference>
<feature type="domain" description="GGDEF" evidence="3">
    <location>
        <begin position="467"/>
        <end position="596"/>
    </location>
</feature>
<dbReference type="CDD" id="cd01949">
    <property type="entry name" value="GGDEF"/>
    <property type="match status" value="1"/>
</dbReference>
<dbReference type="EMBL" id="CADCWP010000356">
    <property type="protein sequence ID" value="CAA9588175.1"/>
    <property type="molecule type" value="Genomic_DNA"/>
</dbReference>
<dbReference type="InterPro" id="IPR043128">
    <property type="entry name" value="Rev_trsase/Diguanyl_cyclase"/>
</dbReference>
<dbReference type="InterPro" id="IPR000160">
    <property type="entry name" value="GGDEF_dom"/>
</dbReference>
<evidence type="ECO:0000256" key="1">
    <source>
        <dbReference type="PROSITE-ProRule" id="PRU00339"/>
    </source>
</evidence>
<dbReference type="GO" id="GO:0052621">
    <property type="term" value="F:diguanylate cyclase activity"/>
    <property type="evidence" value="ECO:0007669"/>
    <property type="project" value="TreeGrafter"/>
</dbReference>
<dbReference type="FunFam" id="3.30.70.270:FF:000001">
    <property type="entry name" value="Diguanylate cyclase domain protein"/>
    <property type="match status" value="1"/>
</dbReference>
<dbReference type="InterPro" id="IPR029787">
    <property type="entry name" value="Nucleotide_cyclase"/>
</dbReference>
<feature type="coiled-coil region" evidence="2">
    <location>
        <begin position="405"/>
        <end position="439"/>
    </location>
</feature>
<dbReference type="Gene3D" id="1.25.40.10">
    <property type="entry name" value="Tetratricopeptide repeat domain"/>
    <property type="match status" value="2"/>
</dbReference>
<dbReference type="AlphaFoldDB" id="A0A6J4VSZ0"/>
<evidence type="ECO:0000313" key="4">
    <source>
        <dbReference type="EMBL" id="CAA9588175.1"/>
    </source>
</evidence>
<proteinExistence type="predicted"/>
<dbReference type="Pfam" id="PF13424">
    <property type="entry name" value="TPR_12"/>
    <property type="match status" value="3"/>
</dbReference>
<sequence length="596" mass="65959">MSEPTQAPANAAYEVAKVRVDALNDRAREHWRSDSRNALALCEEAFTLAMSLDYRLGSARSRNIRSRCQLRLANPEAARNDASEALAQFEALGDEEGTEDALTTLGLIALNLGHFTEALGYFLASYRLCRGRGDRREAIALGNLGAVHDYLGDYATSLDFQLRSWSVSKGCGDVLGEKVSLNNVGYMHHRLGQFDEALTHYFRALTFEGVGDPNLHALLLDNIGLAYEKLGDYASALSYQQKSLTIREALNDRWGIGASLDGLGSVYTALGKTTEAQGWLERSLTLKEEVGDKKGQAETCVLLGTLFTREGQLERALHYLHRARETAEALASREDSAKAHRALAEAYKRAGRFREALGHYETYHELRDELLGEASNQKLRTLRVRFETEQAERERELYRLKNVELAGVVAELEASSRSLQEANEQKTVLMAQLEKQAREDPLTGLPNRRYFSERLAQELGRARRFGSSLSVALCDIDDFKGVNDTFSHALGDEVLRVVAKLLDENSRVVDTVSRYGGEEFVMLLPETSAPAAAVACEKVRRAVETFPWSALHPGLVVTLSVGVADDAMVADLEALIALADAKLYEAKRNGKNQVKV</sequence>
<dbReference type="PROSITE" id="PS50887">
    <property type="entry name" value="GGDEF"/>
    <property type="match status" value="1"/>
</dbReference>
<dbReference type="PROSITE" id="PS50005">
    <property type="entry name" value="TPR"/>
    <property type="match status" value="1"/>
</dbReference>
<keyword evidence="2" id="KW-0175">Coiled coil</keyword>
<dbReference type="GO" id="GO:0043709">
    <property type="term" value="P:cell adhesion involved in single-species biofilm formation"/>
    <property type="evidence" value="ECO:0007669"/>
    <property type="project" value="TreeGrafter"/>
</dbReference>
<evidence type="ECO:0000256" key="2">
    <source>
        <dbReference type="SAM" id="Coils"/>
    </source>
</evidence>
<dbReference type="InterPro" id="IPR011990">
    <property type="entry name" value="TPR-like_helical_dom_sf"/>
</dbReference>
<dbReference type="SUPFAM" id="SSF55073">
    <property type="entry name" value="Nucleotide cyclase"/>
    <property type="match status" value="1"/>
</dbReference>
<dbReference type="Pfam" id="PF00990">
    <property type="entry name" value="GGDEF"/>
    <property type="match status" value="1"/>
</dbReference>
<dbReference type="InterPro" id="IPR019734">
    <property type="entry name" value="TPR_rpt"/>
</dbReference>
<dbReference type="SMART" id="SM00028">
    <property type="entry name" value="TPR"/>
    <property type="match status" value="8"/>
</dbReference>
<dbReference type="InterPro" id="IPR050469">
    <property type="entry name" value="Diguanylate_Cyclase"/>
</dbReference>
<reference evidence="4" key="1">
    <citation type="submission" date="2020-02" db="EMBL/GenBank/DDBJ databases">
        <authorList>
            <person name="Meier V. D."/>
        </authorList>
    </citation>
    <scope>NUCLEOTIDE SEQUENCE</scope>
    <source>
        <strain evidence="4">AVDCRST_MAG86</strain>
    </source>
</reference>
<dbReference type="GO" id="GO:1902201">
    <property type="term" value="P:negative regulation of bacterial-type flagellum-dependent cell motility"/>
    <property type="evidence" value="ECO:0007669"/>
    <property type="project" value="TreeGrafter"/>
</dbReference>
<dbReference type="SUPFAM" id="SSF48452">
    <property type="entry name" value="TPR-like"/>
    <property type="match status" value="2"/>
</dbReference>
<dbReference type="Pfam" id="PF13374">
    <property type="entry name" value="TPR_10"/>
    <property type="match status" value="1"/>
</dbReference>
<name>A0A6J4VSZ0_9DEIN</name>
<dbReference type="NCBIfam" id="TIGR00254">
    <property type="entry name" value="GGDEF"/>
    <property type="match status" value="1"/>
</dbReference>
<dbReference type="GO" id="GO:0005886">
    <property type="term" value="C:plasma membrane"/>
    <property type="evidence" value="ECO:0007669"/>
    <property type="project" value="TreeGrafter"/>
</dbReference>